<comment type="caution">
    <text evidence="1">The sequence shown here is derived from an EMBL/GenBank/DDBJ whole genome shotgun (WGS) entry which is preliminary data.</text>
</comment>
<keyword evidence="2" id="KW-1185">Reference proteome</keyword>
<dbReference type="Proteomes" id="UP000598488">
    <property type="component" value="Unassembled WGS sequence"/>
</dbReference>
<proteinExistence type="predicted"/>
<evidence type="ECO:0000313" key="2">
    <source>
        <dbReference type="Proteomes" id="UP000598488"/>
    </source>
</evidence>
<dbReference type="InterPro" id="IPR016024">
    <property type="entry name" value="ARM-type_fold"/>
</dbReference>
<dbReference type="RefSeq" id="WP_199463432.1">
    <property type="nucleotide sequence ID" value="NZ_JAEMUH010000013.1"/>
</dbReference>
<dbReference type="Pfam" id="PF13646">
    <property type="entry name" value="HEAT_2"/>
    <property type="match status" value="2"/>
</dbReference>
<reference evidence="1 2" key="1">
    <citation type="submission" date="2020-12" db="EMBL/GenBank/DDBJ databases">
        <title>Comparative genome analysis of fungal antagonists Marinomonas ostreistagni 398 and M. spartinae 468.</title>
        <authorList>
            <person name="Fields J.L."/>
            <person name="Mavrodi O.V."/>
            <person name="Biber P.D."/>
            <person name="Indest K.J."/>
            <person name="Mavrodi D.V."/>
        </authorList>
    </citation>
    <scope>NUCLEOTIDE SEQUENCE [LARGE SCALE GENOMIC DNA]</scope>
    <source>
        <strain evidence="1 2">USM7</strain>
    </source>
</reference>
<dbReference type="Gene3D" id="1.25.10.10">
    <property type="entry name" value="Leucine-rich Repeat Variant"/>
    <property type="match status" value="1"/>
</dbReference>
<gene>
    <name evidence="1" type="ORF">JHD44_14225</name>
</gene>
<dbReference type="EMBL" id="JAEMUH010000013">
    <property type="protein sequence ID" value="MBJ7551849.1"/>
    <property type="molecule type" value="Genomic_DNA"/>
</dbReference>
<dbReference type="SUPFAM" id="SSF48371">
    <property type="entry name" value="ARM repeat"/>
    <property type="match status" value="1"/>
</dbReference>
<name>A0ABS0ZDW6_9GAMM</name>
<protein>
    <submittedName>
        <fullName evidence="1">HEAT repeat domain-containing protein</fullName>
    </submittedName>
</protein>
<evidence type="ECO:0000313" key="1">
    <source>
        <dbReference type="EMBL" id="MBJ7551849.1"/>
    </source>
</evidence>
<sequence length="206" mass="22696">MVLKKAATVATATTSEKSAYGLQDWLRLIDSTSPEDRRLAARALAEFPVSAPALLNTLARESNIRVKGAILVSLQCIGGHRVLEGLLPFLRSDNAALRNGVIEILQGMPNEIGDYINDLLHDQDSDVRIFAIDILQTLAHPDSPTWLLDVILHDKHVNVVATAIDRLTEIGTPEMLPAMKSVLARFPNEPYIEFIVNLAIKRLSED</sequence>
<organism evidence="1 2">
    <name type="scientific">Marinomonas ostreistagni</name>
    <dbReference type="NCBI Taxonomy" id="359209"/>
    <lineage>
        <taxon>Bacteria</taxon>
        <taxon>Pseudomonadati</taxon>
        <taxon>Pseudomonadota</taxon>
        <taxon>Gammaproteobacteria</taxon>
        <taxon>Oceanospirillales</taxon>
        <taxon>Oceanospirillaceae</taxon>
        <taxon>Marinomonas</taxon>
    </lineage>
</organism>
<dbReference type="InterPro" id="IPR011989">
    <property type="entry name" value="ARM-like"/>
</dbReference>
<accession>A0ABS0ZDW6</accession>